<dbReference type="EMBL" id="JAACJO010000004">
    <property type="protein sequence ID" value="KAF5359673.1"/>
    <property type="molecule type" value="Genomic_DNA"/>
</dbReference>
<dbReference type="Proteomes" id="UP000559027">
    <property type="component" value="Unassembled WGS sequence"/>
</dbReference>
<evidence type="ECO:0000313" key="3">
    <source>
        <dbReference type="EMBL" id="KAF5359673.1"/>
    </source>
</evidence>
<evidence type="ECO:0000256" key="1">
    <source>
        <dbReference type="SAM" id="MobiDB-lite"/>
    </source>
</evidence>
<dbReference type="PANTHER" id="PTHR37577:SF1">
    <property type="entry name" value="INTEGRAL MEMBRANE PROTEIN"/>
    <property type="match status" value="1"/>
</dbReference>
<dbReference type="AlphaFoldDB" id="A0A8H5G7A9"/>
<feature type="transmembrane region" description="Helical" evidence="2">
    <location>
        <begin position="25"/>
        <end position="42"/>
    </location>
</feature>
<gene>
    <name evidence="3" type="ORF">D9756_003347</name>
</gene>
<organism evidence="3 4">
    <name type="scientific">Leucocoprinus leucothites</name>
    <dbReference type="NCBI Taxonomy" id="201217"/>
    <lineage>
        <taxon>Eukaryota</taxon>
        <taxon>Fungi</taxon>
        <taxon>Dikarya</taxon>
        <taxon>Basidiomycota</taxon>
        <taxon>Agaricomycotina</taxon>
        <taxon>Agaricomycetes</taxon>
        <taxon>Agaricomycetidae</taxon>
        <taxon>Agaricales</taxon>
        <taxon>Agaricineae</taxon>
        <taxon>Agaricaceae</taxon>
        <taxon>Leucocoprinus</taxon>
    </lineage>
</organism>
<feature type="transmembrane region" description="Helical" evidence="2">
    <location>
        <begin position="194"/>
        <end position="218"/>
    </location>
</feature>
<feature type="transmembrane region" description="Helical" evidence="2">
    <location>
        <begin position="238"/>
        <end position="260"/>
    </location>
</feature>
<feature type="transmembrane region" description="Helical" evidence="2">
    <location>
        <begin position="62"/>
        <end position="82"/>
    </location>
</feature>
<feature type="region of interest" description="Disordered" evidence="1">
    <location>
        <begin position="371"/>
        <end position="390"/>
    </location>
</feature>
<dbReference type="PANTHER" id="PTHR37577">
    <property type="entry name" value="INTEGRAL MEMBRANE PROTEIN"/>
    <property type="match status" value="1"/>
</dbReference>
<keyword evidence="2" id="KW-0472">Membrane</keyword>
<comment type="caution">
    <text evidence="3">The sequence shown here is derived from an EMBL/GenBank/DDBJ whole genome shotgun (WGS) entry which is preliminary data.</text>
</comment>
<sequence length="443" mass="49308">MSEAPLLSLNCIQANPDIAGIGVRVAIYAQNFIALILAIVALGDRYVSWKELLLIGSQSMTILLTACALLLSALIQALTFGMSTYHTLIVLNLAWMNNTNTLLYAVLFRYQGLVQIPGFKLSFAPQTFKSLPRRKAIPLLTLGALHLSFVAALGFWFWLKVDTFGANSQCTPRPPLFLVILSHRISIDSRALRIISLAIYGVCAIPGINLMIVGGAVYGPSALCSWLLEKLLPIPKNVAFFLPGYVTLAVLIGINVVIAIDTETMVHQTKQFVQPGESQWTFGQTLAILMLVLPLKDIALSCLGEDKDVSKTRERIDEERAVYRRNWRKWAKFVPTRDWPNVNWPNAPLTVRAPRPITAYSSTETASRSLSSSSFTDLRHGPPTSWYSRRGDLESQQAPIGKLQQPLPVTNYNAIGYSPSYYPADFRIEPSFVYDPHTFRYLS</sequence>
<keyword evidence="2" id="KW-1133">Transmembrane helix</keyword>
<feature type="transmembrane region" description="Helical" evidence="2">
    <location>
        <begin position="136"/>
        <end position="159"/>
    </location>
</feature>
<keyword evidence="2" id="KW-0812">Transmembrane</keyword>
<evidence type="ECO:0000256" key="2">
    <source>
        <dbReference type="SAM" id="Phobius"/>
    </source>
</evidence>
<keyword evidence="4" id="KW-1185">Reference proteome</keyword>
<reference evidence="3 4" key="1">
    <citation type="journal article" date="2020" name="ISME J.">
        <title>Uncovering the hidden diversity of litter-decomposition mechanisms in mushroom-forming fungi.</title>
        <authorList>
            <person name="Floudas D."/>
            <person name="Bentzer J."/>
            <person name="Ahren D."/>
            <person name="Johansson T."/>
            <person name="Persson P."/>
            <person name="Tunlid A."/>
        </authorList>
    </citation>
    <scope>NUCLEOTIDE SEQUENCE [LARGE SCALE GENOMIC DNA]</scope>
    <source>
        <strain evidence="3 4">CBS 146.42</strain>
    </source>
</reference>
<name>A0A8H5G7A9_9AGAR</name>
<dbReference type="InterPro" id="IPR053018">
    <property type="entry name" value="Elsinochrome_Biosynth-Asso"/>
</dbReference>
<protein>
    <submittedName>
        <fullName evidence="3">Uncharacterized protein</fullName>
    </submittedName>
</protein>
<accession>A0A8H5G7A9</accession>
<dbReference type="OrthoDB" id="3351993at2759"/>
<proteinExistence type="predicted"/>
<evidence type="ECO:0000313" key="4">
    <source>
        <dbReference type="Proteomes" id="UP000559027"/>
    </source>
</evidence>